<dbReference type="InterPro" id="IPR029063">
    <property type="entry name" value="SAM-dependent_MTases_sf"/>
</dbReference>
<dbReference type="CDD" id="cd02440">
    <property type="entry name" value="AdoMet_MTases"/>
    <property type="match status" value="1"/>
</dbReference>
<dbReference type="AlphaFoldDB" id="A0A9W8Z2H5"/>
<evidence type="ECO:0000313" key="2">
    <source>
        <dbReference type="EMBL" id="KAJ4396661.1"/>
    </source>
</evidence>
<feature type="domain" description="Methyltransferase" evidence="1">
    <location>
        <begin position="44"/>
        <end position="166"/>
    </location>
</feature>
<evidence type="ECO:0000313" key="3">
    <source>
        <dbReference type="Proteomes" id="UP001140453"/>
    </source>
</evidence>
<comment type="caution">
    <text evidence="2">The sequence shown here is derived from an EMBL/GenBank/DDBJ whole genome shotgun (WGS) entry which is preliminary data.</text>
</comment>
<dbReference type="Gene3D" id="3.40.50.150">
    <property type="entry name" value="Vaccinia Virus protein VP39"/>
    <property type="match status" value="1"/>
</dbReference>
<accession>A0A9W8Z2H5</accession>
<organism evidence="2 3">
    <name type="scientific">Gnomoniopsis smithogilvyi</name>
    <dbReference type="NCBI Taxonomy" id="1191159"/>
    <lineage>
        <taxon>Eukaryota</taxon>
        <taxon>Fungi</taxon>
        <taxon>Dikarya</taxon>
        <taxon>Ascomycota</taxon>
        <taxon>Pezizomycotina</taxon>
        <taxon>Sordariomycetes</taxon>
        <taxon>Sordariomycetidae</taxon>
        <taxon>Diaporthales</taxon>
        <taxon>Gnomoniaceae</taxon>
        <taxon>Gnomoniopsis</taxon>
    </lineage>
</organism>
<dbReference type="PANTHER" id="PTHR43861">
    <property type="entry name" value="TRANS-ACONITATE 2-METHYLTRANSFERASE-RELATED"/>
    <property type="match status" value="1"/>
</dbReference>
<dbReference type="OrthoDB" id="6329284at2759"/>
<protein>
    <recommendedName>
        <fullName evidence="1">Methyltransferase domain-containing protein</fullName>
    </recommendedName>
</protein>
<dbReference type="Pfam" id="PF13847">
    <property type="entry name" value="Methyltransf_31"/>
    <property type="match status" value="1"/>
</dbReference>
<dbReference type="InterPro" id="IPR025714">
    <property type="entry name" value="Methyltranfer_dom"/>
</dbReference>
<name>A0A9W8Z2H5_9PEZI</name>
<dbReference type="SUPFAM" id="SSF53335">
    <property type="entry name" value="S-adenosyl-L-methionine-dependent methyltransferases"/>
    <property type="match status" value="1"/>
</dbReference>
<reference evidence="2" key="1">
    <citation type="submission" date="2022-10" db="EMBL/GenBank/DDBJ databases">
        <title>Tapping the CABI collections for fungal endophytes: first genome assemblies for Collariella, Neodidymelliopsis, Ascochyta clinopodiicola, Didymella pomorum, Didymosphaeria variabile, Neocosmospora piperis and Neocucurbitaria cava.</title>
        <authorList>
            <person name="Hill R."/>
        </authorList>
    </citation>
    <scope>NUCLEOTIDE SEQUENCE</scope>
    <source>
        <strain evidence="2">IMI 355082</strain>
    </source>
</reference>
<proteinExistence type="predicted"/>
<evidence type="ECO:0000259" key="1">
    <source>
        <dbReference type="Pfam" id="PF13847"/>
    </source>
</evidence>
<sequence>MSAQFGLETQKESAQRMYNVRASKYEDSWHPQYSRRFIAHAPLKPGDRVLSLCCGTGLDAFLAAEIVGEEGEVVGVDVSSGMLEQLRQRQEREAQVGSRIKIIQHDVTDLDSLAGEGVEKASFDAILCSCAFVLFNDPSTVVAHWKEYIKPGGVLVIDITHEYNLRSGIVLETVAKGMGIKYPSNREWIKSQESFKSILEAQGLHIESIDLLENISGSGRQFHSIQGADSHYDSIVNSSLTRLSASEEFKSIAKPLFREAWKNAAVNGKVEDSDALYLYVARKPEERLS</sequence>
<dbReference type="Proteomes" id="UP001140453">
    <property type="component" value="Unassembled WGS sequence"/>
</dbReference>
<keyword evidence="3" id="KW-1185">Reference proteome</keyword>
<gene>
    <name evidence="2" type="ORF">N0V93_000882</name>
</gene>
<dbReference type="EMBL" id="JAPEVB010000001">
    <property type="protein sequence ID" value="KAJ4396661.1"/>
    <property type="molecule type" value="Genomic_DNA"/>
</dbReference>